<feature type="compositionally biased region" description="Basic and acidic residues" evidence="1">
    <location>
        <begin position="48"/>
        <end position="61"/>
    </location>
</feature>
<dbReference type="Pfam" id="PF00462">
    <property type="entry name" value="Glutaredoxin"/>
    <property type="match status" value="1"/>
</dbReference>
<dbReference type="InterPro" id="IPR002109">
    <property type="entry name" value="Glutaredoxin"/>
</dbReference>
<reference evidence="3 4" key="1">
    <citation type="journal article" date="2021" name="Nat. Commun.">
        <title>Incipient diploidization of the medicinal plant Perilla within 10,000 years.</title>
        <authorList>
            <person name="Zhang Y."/>
            <person name="Shen Q."/>
            <person name="Leng L."/>
            <person name="Zhang D."/>
            <person name="Chen S."/>
            <person name="Shi Y."/>
            <person name="Ning Z."/>
            <person name="Chen S."/>
        </authorList>
    </citation>
    <scope>NUCLEOTIDE SEQUENCE [LARGE SCALE GENOMIC DNA]</scope>
    <source>
        <strain evidence="4">cv. PC099</strain>
    </source>
</reference>
<dbReference type="EMBL" id="SDAM02000099">
    <property type="protein sequence ID" value="KAH6830546.1"/>
    <property type="molecule type" value="Genomic_DNA"/>
</dbReference>
<comment type="caution">
    <text evidence="3">The sequence shown here is derived from an EMBL/GenBank/DDBJ whole genome shotgun (WGS) entry which is preliminary data.</text>
</comment>
<feature type="region of interest" description="Disordered" evidence="1">
    <location>
        <begin position="34"/>
        <end position="61"/>
    </location>
</feature>
<dbReference type="AlphaFoldDB" id="A0AAD4P8U8"/>
<feature type="domain" description="Glutaredoxin" evidence="2">
    <location>
        <begin position="240"/>
        <end position="307"/>
    </location>
</feature>
<dbReference type="Pfam" id="PF23733">
    <property type="entry name" value="GRXCR1-2_C"/>
    <property type="match status" value="1"/>
</dbReference>
<dbReference type="SUPFAM" id="SSF52833">
    <property type="entry name" value="Thioredoxin-like"/>
    <property type="match status" value="1"/>
</dbReference>
<evidence type="ECO:0000256" key="1">
    <source>
        <dbReference type="SAM" id="MobiDB-lite"/>
    </source>
</evidence>
<evidence type="ECO:0000313" key="3">
    <source>
        <dbReference type="EMBL" id="KAH6830546.1"/>
    </source>
</evidence>
<feature type="region of interest" description="Disordered" evidence="1">
    <location>
        <begin position="105"/>
        <end position="143"/>
    </location>
</feature>
<dbReference type="CDD" id="cd03031">
    <property type="entry name" value="GRX_GRX_like"/>
    <property type="match status" value="1"/>
</dbReference>
<evidence type="ECO:0000259" key="2">
    <source>
        <dbReference type="Pfam" id="PF00462"/>
    </source>
</evidence>
<name>A0AAD4P8U8_PERFH</name>
<dbReference type="PANTHER" id="PTHR45669">
    <property type="entry name" value="GLUTAREDOXIN DOMAIN-CONTAINING CYSTEINE-RICH PROTEIN CG12206-RELATED"/>
    <property type="match status" value="1"/>
</dbReference>
<proteinExistence type="predicted"/>
<dbReference type="Gene3D" id="3.40.30.10">
    <property type="entry name" value="Glutaredoxin"/>
    <property type="match status" value="1"/>
</dbReference>
<accession>A0AAD4P8U8</accession>
<keyword evidence="4" id="KW-1185">Reference proteome</keyword>
<evidence type="ECO:0000313" key="4">
    <source>
        <dbReference type="Proteomes" id="UP001190926"/>
    </source>
</evidence>
<protein>
    <recommendedName>
        <fullName evidence="2">Glutaredoxin domain-containing protein</fullName>
    </recommendedName>
</protein>
<dbReference type="Proteomes" id="UP001190926">
    <property type="component" value="Unassembled WGS sequence"/>
</dbReference>
<dbReference type="PROSITE" id="PS51354">
    <property type="entry name" value="GLUTAREDOXIN_2"/>
    <property type="match status" value="1"/>
</dbReference>
<gene>
    <name evidence="3" type="ORF">C2S53_010464</name>
</gene>
<organism evidence="3 4">
    <name type="scientific">Perilla frutescens var. hirtella</name>
    <name type="common">Perilla citriodora</name>
    <name type="synonym">Perilla setoyensis</name>
    <dbReference type="NCBI Taxonomy" id="608512"/>
    <lineage>
        <taxon>Eukaryota</taxon>
        <taxon>Viridiplantae</taxon>
        <taxon>Streptophyta</taxon>
        <taxon>Embryophyta</taxon>
        <taxon>Tracheophyta</taxon>
        <taxon>Spermatophyta</taxon>
        <taxon>Magnoliopsida</taxon>
        <taxon>eudicotyledons</taxon>
        <taxon>Gunneridae</taxon>
        <taxon>Pentapetalae</taxon>
        <taxon>asterids</taxon>
        <taxon>lamiids</taxon>
        <taxon>Lamiales</taxon>
        <taxon>Lamiaceae</taxon>
        <taxon>Nepetoideae</taxon>
        <taxon>Elsholtzieae</taxon>
        <taxon>Perilla</taxon>
    </lineage>
</organism>
<dbReference type="PANTHER" id="PTHR45669:SF12">
    <property type="entry name" value="EMB|CAB85507.1"/>
    <property type="match status" value="1"/>
</dbReference>
<feature type="compositionally biased region" description="Polar residues" evidence="1">
    <location>
        <begin position="133"/>
        <end position="143"/>
    </location>
</feature>
<dbReference type="InterPro" id="IPR036249">
    <property type="entry name" value="Thioredoxin-like_sf"/>
</dbReference>
<sequence>MGCVSSRLVAKEIEQEKYAHHVVSLTSSTYGVLSLDKEKDQSQPPQEPEAKKKSSSPFHREEPAEIINAWELMEGLEEEIAIVVQSKRSPKSKLLLRGFPDKDPRSPLKFLSSPRKAKKAVGKENKGRVSGGIWSSENSPKTVLKESNNNLKESAKKPSPRLWASIKGSPKCDSLRLDSRRRRGRSLGPLFDPDLVASLERQVSEEEEEIKRMVSSRDEEALTFVESYKKKCPPGGENAVVMYTTTLRGIRKTFEECNVARSIMESQNVEVVERDISMHSAFKEELRVLMGSKEVRVPLVFVKGRFIGGAEELIKLDEEGKLGILLDGIPAAAASGCWRCGGVRFVMCVECSGSCRVVGEDGRKTVKCSNCNENGLIQCPKCCCLTYNNL</sequence>